<evidence type="ECO:0000256" key="6">
    <source>
        <dbReference type="ARBA" id="ARBA00018569"/>
    </source>
</evidence>
<dbReference type="UniPathway" id="UPA00214"/>
<dbReference type="Pfam" id="PF01370">
    <property type="entry name" value="Epimerase"/>
    <property type="match status" value="1"/>
</dbReference>
<evidence type="ECO:0000259" key="12">
    <source>
        <dbReference type="Pfam" id="PF01370"/>
    </source>
</evidence>
<dbReference type="PANTHER" id="PTHR43725:SF53">
    <property type="entry name" value="UDP-ARABINOSE 4-EPIMERASE 1"/>
    <property type="match status" value="1"/>
</dbReference>
<dbReference type="Proteomes" id="UP000217186">
    <property type="component" value="Chromosome"/>
</dbReference>
<evidence type="ECO:0000256" key="3">
    <source>
        <dbReference type="ARBA" id="ARBA00004947"/>
    </source>
</evidence>
<evidence type="ECO:0000313" key="13">
    <source>
        <dbReference type="EMBL" id="ASY20489.1"/>
    </source>
</evidence>
<keyword evidence="7" id="KW-0520">NAD</keyword>
<dbReference type="SUPFAM" id="SSF51735">
    <property type="entry name" value="NAD(P)-binding Rossmann-fold domains"/>
    <property type="match status" value="1"/>
</dbReference>
<gene>
    <name evidence="13" type="ORF">A7sIIA15_06570</name>
</gene>
<evidence type="ECO:0000256" key="1">
    <source>
        <dbReference type="ARBA" id="ARBA00000083"/>
    </source>
</evidence>
<dbReference type="KEGG" id="pvn:A7sIIA15_06570"/>
<dbReference type="RefSeq" id="WP_190279132.1">
    <property type="nucleotide sequence ID" value="NZ_CP016776.1"/>
</dbReference>
<dbReference type="GO" id="GO:0003978">
    <property type="term" value="F:UDP-glucose 4-epimerase activity"/>
    <property type="evidence" value="ECO:0007669"/>
    <property type="project" value="UniProtKB-EC"/>
</dbReference>
<comment type="pathway">
    <text evidence="3">Carbohydrate metabolism; galactose metabolism.</text>
</comment>
<dbReference type="InterPro" id="IPR036291">
    <property type="entry name" value="NAD(P)-bd_dom_sf"/>
</dbReference>
<proteinExistence type="inferred from homology"/>
<keyword evidence="14" id="KW-1185">Reference proteome</keyword>
<evidence type="ECO:0000256" key="9">
    <source>
        <dbReference type="ARBA" id="ARBA00023277"/>
    </source>
</evidence>
<dbReference type="GO" id="GO:0033499">
    <property type="term" value="P:galactose catabolic process via UDP-galactose, Leloir pathway"/>
    <property type="evidence" value="ECO:0007669"/>
    <property type="project" value="TreeGrafter"/>
</dbReference>
<dbReference type="Gene3D" id="3.90.25.10">
    <property type="entry name" value="UDP-galactose 4-epimerase, domain 1"/>
    <property type="match status" value="1"/>
</dbReference>
<evidence type="ECO:0000256" key="10">
    <source>
        <dbReference type="ARBA" id="ARBA00031367"/>
    </source>
</evidence>
<keyword evidence="9" id="KW-0119">Carbohydrate metabolism</keyword>
<evidence type="ECO:0000256" key="8">
    <source>
        <dbReference type="ARBA" id="ARBA00023235"/>
    </source>
</evidence>
<protein>
    <recommendedName>
        <fullName evidence="6">UDP-glucose 4-epimerase</fullName>
        <ecNumber evidence="5">5.1.3.2</ecNumber>
    </recommendedName>
    <alternativeName>
        <fullName evidence="11">Galactowaldenase</fullName>
    </alternativeName>
    <alternativeName>
        <fullName evidence="10">UDP-galactose 4-epimerase</fullName>
    </alternativeName>
</protein>
<evidence type="ECO:0000256" key="2">
    <source>
        <dbReference type="ARBA" id="ARBA00001911"/>
    </source>
</evidence>
<evidence type="ECO:0000313" key="14">
    <source>
        <dbReference type="Proteomes" id="UP000217186"/>
    </source>
</evidence>
<feature type="domain" description="NAD-dependent epimerase/dehydratase" evidence="12">
    <location>
        <begin position="3"/>
        <end position="248"/>
    </location>
</feature>
<dbReference type="EC" id="5.1.3.2" evidence="5"/>
<keyword evidence="8" id="KW-0413">Isomerase</keyword>
<evidence type="ECO:0000256" key="7">
    <source>
        <dbReference type="ARBA" id="ARBA00023027"/>
    </source>
</evidence>
<comment type="catalytic activity">
    <reaction evidence="1">
        <text>UDP-alpha-D-glucose = UDP-alpha-D-galactose</text>
        <dbReference type="Rhea" id="RHEA:22168"/>
        <dbReference type="ChEBI" id="CHEBI:58885"/>
        <dbReference type="ChEBI" id="CHEBI:66914"/>
        <dbReference type="EC" id="5.1.3.2"/>
    </reaction>
</comment>
<dbReference type="Gene3D" id="3.40.50.720">
    <property type="entry name" value="NAD(P)-binding Rossmann-like Domain"/>
    <property type="match status" value="1"/>
</dbReference>
<comment type="cofactor">
    <cofactor evidence="2">
        <name>NAD(+)</name>
        <dbReference type="ChEBI" id="CHEBI:57540"/>
    </cofactor>
</comment>
<dbReference type="PANTHER" id="PTHR43725">
    <property type="entry name" value="UDP-GLUCOSE 4-EPIMERASE"/>
    <property type="match status" value="1"/>
</dbReference>
<evidence type="ECO:0000256" key="11">
    <source>
        <dbReference type="ARBA" id="ARBA00033067"/>
    </source>
</evidence>
<dbReference type="AlphaFoldDB" id="A0A249KUW4"/>
<organism evidence="13 14">
    <name type="scientific">Candidatus Planktophila vernalis</name>
    <dbReference type="NCBI Taxonomy" id="1884907"/>
    <lineage>
        <taxon>Bacteria</taxon>
        <taxon>Bacillati</taxon>
        <taxon>Actinomycetota</taxon>
        <taxon>Actinomycetes</taxon>
        <taxon>Candidatus Nanopelagicales</taxon>
        <taxon>Candidatus Nanopelagicaceae</taxon>
        <taxon>Candidatus Planktophila</taxon>
    </lineage>
</organism>
<reference evidence="13 14" key="1">
    <citation type="submission" date="2016-07" db="EMBL/GenBank/DDBJ databases">
        <title>High microdiversification within the ubiquitous acI lineage of Actinobacteria.</title>
        <authorList>
            <person name="Neuenschwander S.M."/>
            <person name="Salcher M."/>
            <person name="Ghai R."/>
            <person name="Pernthaler J."/>
        </authorList>
    </citation>
    <scope>NUCLEOTIDE SEQUENCE [LARGE SCALE GENOMIC DNA]</scope>
    <source>
        <strain evidence="13">MMS-IIA-15</strain>
    </source>
</reference>
<sequence length="313" mass="34695">MNWLITGGAGYIGSHIAELFQQEGLNYYCYDNLSTGDPARISDSERLIIGDIHDEVKLERIINKMEVSGVIHLAAKKSVEESREKPILYEKTNFEATERILDICSRNGVSQFIFSSTAAVYGESKSGFVSEDAELHPISTYGVTKMKAESVLTSYISRGLIQGVSLRYFNVIGQASAALKDNSSDNLVPRVLTAARQHLKPQIYGNDYPTSDRTCIRDYVDVRDIARLHLRLCRDFDGPKLPPALNVGTGVGVSVLEVMQSIYSRMGLSLNPEVLPRRQGDPATLVAEIGKLKEKIGFVTKFDFESSIESLLH</sequence>
<dbReference type="EMBL" id="CP016776">
    <property type="protein sequence ID" value="ASY20489.1"/>
    <property type="molecule type" value="Genomic_DNA"/>
</dbReference>
<comment type="similarity">
    <text evidence="4">Belongs to the NAD(P)-dependent epimerase/dehydratase family.</text>
</comment>
<name>A0A249KUW4_9ACTN</name>
<dbReference type="InterPro" id="IPR005886">
    <property type="entry name" value="UDP_G4E"/>
</dbReference>
<dbReference type="NCBIfam" id="TIGR01179">
    <property type="entry name" value="galE"/>
    <property type="match status" value="1"/>
</dbReference>
<dbReference type="InterPro" id="IPR001509">
    <property type="entry name" value="Epimerase_deHydtase"/>
</dbReference>
<evidence type="ECO:0000256" key="4">
    <source>
        <dbReference type="ARBA" id="ARBA00007637"/>
    </source>
</evidence>
<evidence type="ECO:0000256" key="5">
    <source>
        <dbReference type="ARBA" id="ARBA00013189"/>
    </source>
</evidence>
<accession>A0A249KUW4</accession>